<protein>
    <submittedName>
        <fullName evidence="3">Uncharacterized protein</fullName>
    </submittedName>
</protein>
<dbReference type="PROSITE" id="PS51257">
    <property type="entry name" value="PROKAR_LIPOPROTEIN"/>
    <property type="match status" value="1"/>
</dbReference>
<dbReference type="Proteomes" id="UP001198200">
    <property type="component" value="Unassembled WGS sequence"/>
</dbReference>
<evidence type="ECO:0000256" key="1">
    <source>
        <dbReference type="SAM" id="Coils"/>
    </source>
</evidence>
<feature type="compositionally biased region" description="Acidic residues" evidence="2">
    <location>
        <begin position="470"/>
        <end position="489"/>
    </location>
</feature>
<dbReference type="EMBL" id="JAJEQN010000011">
    <property type="protein sequence ID" value="MCC2221227.1"/>
    <property type="molecule type" value="Genomic_DNA"/>
</dbReference>
<feature type="compositionally biased region" description="Low complexity" evidence="2">
    <location>
        <begin position="243"/>
        <end position="258"/>
    </location>
</feature>
<keyword evidence="1" id="KW-0175">Coiled coil</keyword>
<sequence>MNRIMKYAAAAFAAATAVSTLGGCEQLEKKAPEDTVAVSFGDTNIMLDEVTYMIRSMEYTYESYFGSNICGNDMGDGSGMTVGDYIKQMSLSQLRQTLVLNEYAKKNGIELSDDQKAKVDEAIEKLQTESEDYLEAVGATDELIEKTYTENAIANLVYMDLVADVDTTVGDDEFLRKKIAYVKLTPSELTETTAADGATTEVSSDEDSSEEASSIENTEAESESASKDVTTSTEEASSEKASTEAVSTEEASSENVSELSSEASTEDSTEVETLSEEEQERQDAMNDAADKILKEFEEGNDAADFISDYQNDSHFTATNSEISISEDGTAVYNASAWALATDECTVYRSDDGSIYIIRCLDDNDEEARQSAIDSEIESRKTALFSEKYAEIQDDSSKFKVDEDVIDTIRFTTPVYVAPSEEETSESETNGEETSESETNGEETSESETGGEKTSENETSEEESVKAENSSESDESEEAVSEASSEEESK</sequence>
<comment type="caution">
    <text evidence="3">The sequence shown here is derived from an EMBL/GenBank/DDBJ whole genome shotgun (WGS) entry which is preliminary data.</text>
</comment>
<feature type="compositionally biased region" description="Low complexity" evidence="2">
    <location>
        <begin position="191"/>
        <end position="202"/>
    </location>
</feature>
<feature type="region of interest" description="Disordered" evidence="2">
    <location>
        <begin position="413"/>
        <end position="489"/>
    </location>
</feature>
<proteinExistence type="predicted"/>
<evidence type="ECO:0000313" key="4">
    <source>
        <dbReference type="Proteomes" id="UP001198200"/>
    </source>
</evidence>
<organism evidence="3 4">
    <name type="scientific">Anthropogastromicrobium aceti</name>
    <dbReference type="NCBI Taxonomy" id="2981768"/>
    <lineage>
        <taxon>Bacteria</taxon>
        <taxon>Bacillati</taxon>
        <taxon>Bacillota</taxon>
        <taxon>Clostridia</taxon>
        <taxon>Lachnospirales</taxon>
        <taxon>Lachnospiraceae</taxon>
        <taxon>Anthropogastromicrobium</taxon>
    </lineage>
</organism>
<keyword evidence="4" id="KW-1185">Reference proteome</keyword>
<gene>
    <name evidence="3" type="ORF">LKD48_06130</name>
</gene>
<dbReference type="SUPFAM" id="SSF109998">
    <property type="entry name" value="Triger factor/SurA peptide-binding domain-like"/>
    <property type="match status" value="1"/>
</dbReference>
<dbReference type="RefSeq" id="WP_308731523.1">
    <property type="nucleotide sequence ID" value="NZ_JAJEQN010000011.1"/>
</dbReference>
<dbReference type="AlphaFoldDB" id="A0AAE3E335"/>
<accession>A0AAE3E335</accession>
<feature type="coiled-coil region" evidence="1">
    <location>
        <begin position="109"/>
        <end position="136"/>
    </location>
</feature>
<dbReference type="InterPro" id="IPR027304">
    <property type="entry name" value="Trigger_fact/SurA_dom_sf"/>
</dbReference>
<name>A0AAE3E335_9FIRM</name>
<feature type="compositionally biased region" description="Acidic residues" evidence="2">
    <location>
        <begin position="264"/>
        <end position="280"/>
    </location>
</feature>
<feature type="compositionally biased region" description="Acidic residues" evidence="2">
    <location>
        <begin position="419"/>
        <end position="445"/>
    </location>
</feature>
<evidence type="ECO:0000256" key="2">
    <source>
        <dbReference type="SAM" id="MobiDB-lite"/>
    </source>
</evidence>
<evidence type="ECO:0000313" key="3">
    <source>
        <dbReference type="EMBL" id="MCC2221227.1"/>
    </source>
</evidence>
<reference evidence="3 4" key="1">
    <citation type="submission" date="2021-10" db="EMBL/GenBank/DDBJ databases">
        <title>Anaerobic single-cell dispensing facilitates the cultivation of human gut bacteria.</title>
        <authorList>
            <person name="Afrizal A."/>
        </authorList>
    </citation>
    <scope>NUCLEOTIDE SEQUENCE [LARGE SCALE GENOMIC DNA]</scope>
    <source>
        <strain evidence="3 4">CLA-AA-H224</strain>
    </source>
</reference>
<feature type="region of interest" description="Disordered" evidence="2">
    <location>
        <begin position="191"/>
        <end position="284"/>
    </location>
</feature>